<sequence length="141" mass="16656">MEGHSRVRNANAEHRESLTNLERLALFVTTKIGSMKFFFLLLTITIIWVLWNTYAAQEHQFDPFPAFVLWLFCSNILQLLLMPLILIGQNLQGRHSEVRAESDFDLNVRAEKEIKRILAHLEKQDKMSIETLRRIDELHRR</sequence>
<dbReference type="EMBL" id="MHHR01000033">
    <property type="protein sequence ID" value="OGY33138.1"/>
    <property type="molecule type" value="Genomic_DNA"/>
</dbReference>
<dbReference type="PANTHER" id="PTHR41386">
    <property type="entry name" value="INTEGRAL MEMBRANE PROTEIN-RELATED"/>
    <property type="match status" value="1"/>
</dbReference>
<dbReference type="AlphaFoldDB" id="A0A1G1WZE5"/>
<dbReference type="Pfam" id="PF06210">
    <property type="entry name" value="DUF1003"/>
    <property type="match status" value="1"/>
</dbReference>
<gene>
    <name evidence="2" type="ORF">A3D99_01615</name>
</gene>
<keyword evidence="1" id="KW-0812">Transmembrane</keyword>
<keyword evidence="1" id="KW-0472">Membrane</keyword>
<feature type="transmembrane region" description="Helical" evidence="1">
    <location>
        <begin position="67"/>
        <end position="87"/>
    </location>
</feature>
<dbReference type="InterPro" id="IPR010406">
    <property type="entry name" value="DUF1003"/>
</dbReference>
<accession>A0A1G1WZE5</accession>
<name>A0A1G1WZE5_9BACT</name>
<protein>
    <recommendedName>
        <fullName evidence="4">DUF1003 domain-containing protein</fullName>
    </recommendedName>
</protein>
<dbReference type="Proteomes" id="UP000177528">
    <property type="component" value="Unassembled WGS sequence"/>
</dbReference>
<feature type="transmembrane region" description="Helical" evidence="1">
    <location>
        <begin position="37"/>
        <end position="55"/>
    </location>
</feature>
<comment type="caution">
    <text evidence="2">The sequence shown here is derived from an EMBL/GenBank/DDBJ whole genome shotgun (WGS) entry which is preliminary data.</text>
</comment>
<proteinExistence type="predicted"/>
<evidence type="ECO:0000256" key="1">
    <source>
        <dbReference type="SAM" id="Phobius"/>
    </source>
</evidence>
<evidence type="ECO:0000313" key="3">
    <source>
        <dbReference type="Proteomes" id="UP000177528"/>
    </source>
</evidence>
<evidence type="ECO:0000313" key="2">
    <source>
        <dbReference type="EMBL" id="OGY33138.1"/>
    </source>
</evidence>
<keyword evidence="1" id="KW-1133">Transmembrane helix</keyword>
<evidence type="ECO:0008006" key="4">
    <source>
        <dbReference type="Google" id="ProtNLM"/>
    </source>
</evidence>
<reference evidence="2 3" key="1">
    <citation type="journal article" date="2016" name="Nat. Commun.">
        <title>Thousands of microbial genomes shed light on interconnected biogeochemical processes in an aquifer system.</title>
        <authorList>
            <person name="Anantharaman K."/>
            <person name="Brown C.T."/>
            <person name="Hug L.A."/>
            <person name="Sharon I."/>
            <person name="Castelle C.J."/>
            <person name="Probst A.J."/>
            <person name="Thomas B.C."/>
            <person name="Singh A."/>
            <person name="Wilkins M.J."/>
            <person name="Karaoz U."/>
            <person name="Brodie E.L."/>
            <person name="Williams K.H."/>
            <person name="Hubbard S.S."/>
            <person name="Banfield J.F."/>
        </authorList>
    </citation>
    <scope>NUCLEOTIDE SEQUENCE [LARGE SCALE GENOMIC DNA]</scope>
</reference>
<dbReference type="PANTHER" id="PTHR41386:SF1">
    <property type="entry name" value="MEMBRANE PROTEIN"/>
    <property type="match status" value="1"/>
</dbReference>
<organism evidence="2 3">
    <name type="scientific">Candidatus Andersenbacteria bacterium RIFCSPHIGHO2_12_FULL_45_11</name>
    <dbReference type="NCBI Taxonomy" id="1797281"/>
    <lineage>
        <taxon>Bacteria</taxon>
        <taxon>Candidatus Anderseniibacteriota</taxon>
    </lineage>
</organism>